<accession>A0A2N7IIP3</accession>
<dbReference type="AlphaFoldDB" id="A0A2N7IIP3"/>
<protein>
    <submittedName>
        <fullName evidence="1">Uncharacterized protein</fullName>
    </submittedName>
</protein>
<sequence length="127" mass="14932">MPINLEKSLFLLSLETPDVVGRLDQCQRDFMYLARNVSNRNDSFLNDYQKVVQHYLKPDEKFTKEQIEEKIGNAVIPSLLRSTDSILHRSKLLYDETIELNRELLKLLRKKYPDKKFIISSTLEESA</sequence>
<organism evidence="1 2">
    <name type="scientific">Vibrio lentus</name>
    <dbReference type="NCBI Taxonomy" id="136468"/>
    <lineage>
        <taxon>Bacteria</taxon>
        <taxon>Pseudomonadati</taxon>
        <taxon>Pseudomonadota</taxon>
        <taxon>Gammaproteobacteria</taxon>
        <taxon>Vibrionales</taxon>
        <taxon>Vibrionaceae</taxon>
        <taxon>Vibrio</taxon>
    </lineage>
</organism>
<reference evidence="2" key="1">
    <citation type="submission" date="2016-07" db="EMBL/GenBank/DDBJ databases">
        <title>Nontailed viruses are major unrecognized killers of bacteria in the ocean.</title>
        <authorList>
            <person name="Kauffman K."/>
            <person name="Hussain F."/>
            <person name="Yang J."/>
            <person name="Arevalo P."/>
            <person name="Brown J."/>
            <person name="Cutler M."/>
            <person name="Kelly L."/>
            <person name="Polz M.F."/>
        </authorList>
    </citation>
    <scope>NUCLEOTIDE SEQUENCE [LARGE SCALE GENOMIC DNA]</scope>
    <source>
        <strain evidence="2">10N.261.51.B8</strain>
    </source>
</reference>
<evidence type="ECO:0000313" key="2">
    <source>
        <dbReference type="Proteomes" id="UP000235746"/>
    </source>
</evidence>
<gene>
    <name evidence="1" type="ORF">BCT74_19010</name>
</gene>
<comment type="caution">
    <text evidence="1">The sequence shown here is derived from an EMBL/GenBank/DDBJ whole genome shotgun (WGS) entry which is preliminary data.</text>
</comment>
<dbReference type="Proteomes" id="UP000235746">
    <property type="component" value="Unassembled WGS sequence"/>
</dbReference>
<proteinExistence type="predicted"/>
<dbReference type="RefSeq" id="WP_102578505.1">
    <property type="nucleotide sequence ID" value="NZ_MCYL01000011.1"/>
</dbReference>
<name>A0A2N7IIP3_9VIBR</name>
<dbReference type="EMBL" id="MCYL01000011">
    <property type="protein sequence ID" value="PML57358.1"/>
    <property type="molecule type" value="Genomic_DNA"/>
</dbReference>
<evidence type="ECO:0000313" key="1">
    <source>
        <dbReference type="EMBL" id="PML57358.1"/>
    </source>
</evidence>